<dbReference type="InterPro" id="IPR001712">
    <property type="entry name" value="T3SS_FHIPEP"/>
</dbReference>
<feature type="transmembrane region" description="Helical" evidence="7">
    <location>
        <begin position="187"/>
        <end position="209"/>
    </location>
</feature>
<protein>
    <recommendedName>
        <fullName evidence="7">Flagellar biosynthesis protein FlhA</fullName>
    </recommendedName>
</protein>
<comment type="subcellular location">
    <subcellularLocation>
        <location evidence="1 7">Cell membrane</location>
        <topology evidence="1 7">Multi-pass membrane protein</topology>
    </subcellularLocation>
</comment>
<dbReference type="PRINTS" id="PR00949">
    <property type="entry name" value="TYPE3IMAPROT"/>
</dbReference>
<dbReference type="PROSITE" id="PS00994">
    <property type="entry name" value="FHIPEP"/>
    <property type="match status" value="1"/>
</dbReference>
<reference evidence="9" key="1">
    <citation type="journal article" date="2018" name="Sci. Rep.">
        <title>Lignite coal burning seam in the remote Altai Mountains harbors a hydrogen-driven thermophilic microbial community.</title>
        <authorList>
            <person name="Kadnikov V.V."/>
            <person name="Mardanov A.V."/>
            <person name="Ivasenko D.A."/>
            <person name="Antsiferov D.V."/>
            <person name="Beletsky A.V."/>
            <person name="Karnachuk O.V."/>
            <person name="Ravin N.V."/>
        </authorList>
    </citation>
    <scope>NUCLEOTIDE SEQUENCE [LARGE SCALE GENOMIC DNA]</scope>
</reference>
<dbReference type="PANTHER" id="PTHR30161:SF1">
    <property type="entry name" value="FLAGELLAR BIOSYNTHESIS PROTEIN FLHA-RELATED"/>
    <property type="match status" value="1"/>
</dbReference>
<feature type="transmembrane region" description="Helical" evidence="7">
    <location>
        <begin position="29"/>
        <end position="47"/>
    </location>
</feature>
<keyword evidence="3 7" id="KW-1003">Cell membrane</keyword>
<keyword evidence="8" id="KW-0282">Flagellum</keyword>
<dbReference type="PIRSF" id="PIRSF005419">
    <property type="entry name" value="FlhA"/>
    <property type="match status" value="1"/>
</dbReference>
<evidence type="ECO:0000256" key="6">
    <source>
        <dbReference type="ARBA" id="ARBA00023136"/>
    </source>
</evidence>
<dbReference type="InterPro" id="IPR042193">
    <property type="entry name" value="FHIPEP_3"/>
</dbReference>
<name>A0A2R6Y4U4_9BACL</name>
<dbReference type="GO" id="GO:0044780">
    <property type="term" value="P:bacterial-type flagellum assembly"/>
    <property type="evidence" value="ECO:0007669"/>
    <property type="project" value="InterPro"/>
</dbReference>
<dbReference type="InterPro" id="IPR042194">
    <property type="entry name" value="FHIPEP_1"/>
</dbReference>
<keyword evidence="8" id="KW-0966">Cell projection</keyword>
<dbReference type="AlphaFoldDB" id="A0A2R6Y4U4"/>
<feature type="transmembrane region" description="Helical" evidence="7">
    <location>
        <begin position="54"/>
        <end position="71"/>
    </location>
</feature>
<feature type="transmembrane region" description="Helical" evidence="7">
    <location>
        <begin position="5"/>
        <end position="23"/>
    </location>
</feature>
<sequence>MFRELTLFIGIIAVVMMMVIPVPPALLDFLILINLSFSLVILLVSLSMKEPLEFSVFPTLLLITTLFRLSLNVSTTRSILSKMNGGEVIHTFGSFVVGGEPVIGLIVFLILVIVQFLVITKGSERVAEVAARFTLDAMPGKQMAIDADLNAGIIDEKTAQARRQAIEKEADFYGAMDGATKFVKGDAIAAMLILAINIIGGLIIGVVIHGKTLAESASIYTVLSVGEGLVAQLPALFVSTATGIVVTRTASQDGLTSDVMQQLFRQAHLLYVVAGVLFLLGVATPIPFWATTPLALIIAYAAYRTGMRQKEVDVPVATDTPERRAEEAARPESALSLLDMEPIEFEFGYALIPLADPKQGGDLMDRMLMLRRQLALTLGFIVPTIRLRDNLQLAPRQYVIKIRGEVVGEGTVMEGRLMAIGGEHPNELPGDVTKEPTFGMTAVWIDPSYKDEAEFAGWTVVDPSSVIITHLTERIKKHAWELLGRDETKTLVEHLRKSHAALVADLESVLTLGDIQKVLSSLLREGLSIRNLPLIFETLADHGSKVKDPALLTEFVRQALSRQITAQYAPKTGPLNVIYLSPALEQKILENVKRTDFGDYVALSPDDLKVFFDHIREGKEQLEMAGYTPIILTSPGVRRYVRDLVSRLFPEMVVLSYNELDPSLDVKSVSVVNAS</sequence>
<feature type="transmembrane region" description="Helical" evidence="7">
    <location>
        <begin position="91"/>
        <end position="118"/>
    </location>
</feature>
<keyword evidence="8" id="KW-0969">Cilium</keyword>
<dbReference type="GO" id="GO:0005886">
    <property type="term" value="C:plasma membrane"/>
    <property type="evidence" value="ECO:0007669"/>
    <property type="project" value="UniProtKB-SubCell"/>
</dbReference>
<proteinExistence type="inferred from homology"/>
<evidence type="ECO:0000256" key="4">
    <source>
        <dbReference type="ARBA" id="ARBA00022692"/>
    </source>
</evidence>
<keyword evidence="7" id="KW-1006">Bacterial flagellum protein export</keyword>
<organism evidence="8 9">
    <name type="scientific">Candidatus Carbonibacillus altaicus</name>
    <dbReference type="NCBI Taxonomy" id="2163959"/>
    <lineage>
        <taxon>Bacteria</taxon>
        <taxon>Bacillati</taxon>
        <taxon>Bacillota</taxon>
        <taxon>Bacilli</taxon>
        <taxon>Bacillales</taxon>
        <taxon>Candidatus Carbonibacillus</taxon>
    </lineage>
</organism>
<keyword evidence="7" id="KW-1005">Bacterial flagellum biogenesis</keyword>
<evidence type="ECO:0000256" key="3">
    <source>
        <dbReference type="ARBA" id="ARBA00022475"/>
    </source>
</evidence>
<evidence type="ECO:0000313" key="8">
    <source>
        <dbReference type="EMBL" id="PTQ57709.1"/>
    </source>
</evidence>
<feature type="transmembrane region" description="Helical" evidence="7">
    <location>
        <begin position="263"/>
        <end position="280"/>
    </location>
</feature>
<comment type="function">
    <text evidence="7">Required for formation of the rod structure of the flagellar apparatus. Together with FliI and FliH, may constitute the export apparatus of flagellin.</text>
</comment>
<evidence type="ECO:0000256" key="1">
    <source>
        <dbReference type="ARBA" id="ARBA00004651"/>
    </source>
</evidence>
<dbReference type="PANTHER" id="PTHR30161">
    <property type="entry name" value="FLAGELLAR EXPORT PROTEIN, MEMBRANE FLHA SUBUNIT-RELATED"/>
    <property type="match status" value="1"/>
</dbReference>
<keyword evidence="7" id="KW-0653">Protein transport</keyword>
<dbReference type="Gene3D" id="3.40.30.60">
    <property type="entry name" value="FHIPEP family, domain 1"/>
    <property type="match status" value="1"/>
</dbReference>
<comment type="similarity">
    <text evidence="2 7">Belongs to the FHIPEP (flagella/HR/invasion proteins export pore) family.</text>
</comment>
<dbReference type="GO" id="GO:0009306">
    <property type="term" value="P:protein secretion"/>
    <property type="evidence" value="ECO:0007669"/>
    <property type="project" value="InterPro"/>
</dbReference>
<dbReference type="InterPro" id="IPR006301">
    <property type="entry name" value="FlhA"/>
</dbReference>
<feature type="transmembrane region" description="Helical" evidence="7">
    <location>
        <begin position="229"/>
        <end position="251"/>
    </location>
</feature>
<gene>
    <name evidence="7" type="primary">flhA</name>
    <name evidence="8" type="ORF">BSOLF_0904</name>
</gene>
<dbReference type="InterPro" id="IPR042196">
    <property type="entry name" value="FHIPEP_4"/>
</dbReference>
<dbReference type="Gene3D" id="1.10.8.540">
    <property type="entry name" value="FHIPEP family, domain 3"/>
    <property type="match status" value="1"/>
</dbReference>
<evidence type="ECO:0000256" key="2">
    <source>
        <dbReference type="ARBA" id="ARBA00008835"/>
    </source>
</evidence>
<evidence type="ECO:0000256" key="7">
    <source>
        <dbReference type="RuleBase" id="RU364093"/>
    </source>
</evidence>
<dbReference type="InterPro" id="IPR025505">
    <property type="entry name" value="FHIPEP_CS"/>
</dbReference>
<dbReference type="Gene3D" id="3.40.50.12790">
    <property type="entry name" value="FHIPEP family, domain 4"/>
    <property type="match status" value="1"/>
</dbReference>
<keyword evidence="7" id="KW-0813">Transport</keyword>
<dbReference type="Pfam" id="PF00771">
    <property type="entry name" value="FHIPEP"/>
    <property type="match status" value="1"/>
</dbReference>
<keyword evidence="5 7" id="KW-1133">Transmembrane helix</keyword>
<dbReference type="EMBL" id="PEBX01000003">
    <property type="protein sequence ID" value="PTQ57709.1"/>
    <property type="molecule type" value="Genomic_DNA"/>
</dbReference>
<evidence type="ECO:0000256" key="5">
    <source>
        <dbReference type="ARBA" id="ARBA00022989"/>
    </source>
</evidence>
<dbReference type="NCBIfam" id="TIGR01398">
    <property type="entry name" value="FlhA"/>
    <property type="match status" value="1"/>
</dbReference>
<dbReference type="Proteomes" id="UP000244338">
    <property type="component" value="Unassembled WGS sequence"/>
</dbReference>
<keyword evidence="4 7" id="KW-0812">Transmembrane</keyword>
<comment type="caution">
    <text evidence="8">The sequence shown here is derived from an EMBL/GenBank/DDBJ whole genome shotgun (WGS) entry which is preliminary data.</text>
</comment>
<accession>A0A2R6Y4U4</accession>
<evidence type="ECO:0000313" key="9">
    <source>
        <dbReference type="Proteomes" id="UP000244338"/>
    </source>
</evidence>
<keyword evidence="6 7" id="KW-0472">Membrane</keyword>